<keyword evidence="2" id="KW-0325">Glycoprotein</keyword>
<reference evidence="8 9" key="1">
    <citation type="journal article" date="2007" name="Proc. Natl. Acad. Sci. U.S.A.">
        <title>Dandruff-associated Malassezia genomes reveal convergent and divergent virulence traits shared with plant and human fungal pathogens.</title>
        <authorList>
            <person name="Xu J."/>
            <person name="Saunders C.W."/>
            <person name="Hu P."/>
            <person name="Grant R.A."/>
            <person name="Boekhout T."/>
            <person name="Kuramae E.E."/>
            <person name="Kronstad J.W."/>
            <person name="Deangelis Y.M."/>
            <person name="Reeder N.L."/>
            <person name="Johnstone K.R."/>
            <person name="Leland M."/>
            <person name="Fieno A.M."/>
            <person name="Begley W.M."/>
            <person name="Sun Y."/>
            <person name="Lacey M.P."/>
            <person name="Chaudhary T."/>
            <person name="Keough T."/>
            <person name="Chu L."/>
            <person name="Sears R."/>
            <person name="Yuan B."/>
            <person name="Dawson T.L.Jr."/>
        </authorList>
    </citation>
    <scope>NUCLEOTIDE SEQUENCE [LARGE SCALE GENOMIC DNA]</scope>
    <source>
        <strain evidence="9">ATCC MYA-4612 / CBS 7966</strain>
    </source>
</reference>
<dbReference type="PIRSF" id="PIRSF000948">
    <property type="entry name" value="Sphingomy_PDE"/>
    <property type="match status" value="1"/>
</dbReference>
<dbReference type="STRING" id="425265.A8PY22"/>
<comment type="cofactor">
    <cofactor evidence="4">
        <name>Zn(2+)</name>
        <dbReference type="ChEBI" id="CHEBI:29105"/>
    </cofactor>
    <text evidence="4">Binds 2 Zn(2+) ions per subunit.</text>
</comment>
<feature type="binding site" evidence="4">
    <location>
        <position position="553"/>
    </location>
    <ligand>
        <name>Zn(2+)</name>
        <dbReference type="ChEBI" id="CHEBI:29105"/>
        <label>1</label>
    </ligand>
</feature>
<dbReference type="RefSeq" id="XP_001731392.1">
    <property type="nucleotide sequence ID" value="XM_001731340.1"/>
</dbReference>
<feature type="binding site" evidence="4">
    <location>
        <position position="515"/>
    </location>
    <ligand>
        <name>Zn(2+)</name>
        <dbReference type="ChEBI" id="CHEBI:29105"/>
        <label>2</label>
    </ligand>
</feature>
<feature type="disulfide bond" evidence="5">
    <location>
        <begin position="136"/>
        <end position="222"/>
    </location>
</feature>
<accession>A8PY22</accession>
<feature type="disulfide bond" evidence="5">
    <location>
        <begin position="292"/>
        <end position="329"/>
    </location>
</feature>
<keyword evidence="6" id="KW-0732">Signal</keyword>
<dbReference type="GO" id="GO:0004767">
    <property type="term" value="F:sphingomyelin phosphodiesterase activity"/>
    <property type="evidence" value="ECO:0007669"/>
    <property type="project" value="UniProtKB-UniRule"/>
</dbReference>
<feature type="signal peptide" evidence="6">
    <location>
        <begin position="1"/>
        <end position="23"/>
    </location>
</feature>
<feature type="binding site" evidence="4">
    <location>
        <position position="360"/>
    </location>
    <ligand>
        <name>Zn(2+)</name>
        <dbReference type="ChEBI" id="CHEBI:29105"/>
        <label>1</label>
    </ligand>
</feature>
<keyword evidence="1 3" id="KW-0378">Hydrolase</keyword>
<gene>
    <name evidence="8" type="ORF">MGL_1575</name>
</gene>
<dbReference type="GO" id="GO:0016020">
    <property type="term" value="C:membrane"/>
    <property type="evidence" value="ECO:0007669"/>
    <property type="project" value="GOC"/>
</dbReference>
<dbReference type="GO" id="GO:0016798">
    <property type="term" value="F:hydrolase activity, acting on glycosyl bonds"/>
    <property type="evidence" value="ECO:0007669"/>
    <property type="project" value="UniProtKB-KW"/>
</dbReference>
<feature type="disulfide bond" evidence="5">
    <location>
        <begin position="286"/>
        <end position="291"/>
    </location>
</feature>
<evidence type="ECO:0000313" key="9">
    <source>
        <dbReference type="Proteomes" id="UP000008837"/>
    </source>
</evidence>
<keyword evidence="3" id="KW-0326">Glycosidase</keyword>
<sequence length="742" mass="82912">MVKVAVFVVAAFYAIGVCWPAQAASPSSSSTRNAVSTTKPGSTLIAVPTAFPTGEFPKMDFMPKSQEAEPRPHITRVDGGDFDDDLVNPTKLPTGAHFQVRVCWRSHRRLSSRLHRQTFSTMPSELTRSSRTTQRCERCRKALRVGQTLARANPSVVPDIMVELCKTFKYTTKPTVDIGCERKFATQHVGGVLTQVLSYADFSEDSSSADYMCAAYIQGKSCPFPEMKTLSSDFLNKWFNGTTKAPSSVVQRSKKVGDKREKPLRVFHGSDYHVDPRYLVGSEGNCDNGQCCRADSYNSTLWNKPEFDAGSIPTRNISHPADYWGYFKCDSPWSLIASAMQGLSALQRGSPLDLALYTGDLTTHDEDWHISRDLVKYSEQSLFDMFHHHMPNTTMVVALGNHDSAPSDNAVPNSLPDGRADQLSWDWDNVAKLIKSEGWGNDSTAQTIRSHYGGYSISPRKGLRVISINTDMWYHNNPFVYLNMNHPDPSHILRWLTDELQAAEDANERAWVVGHVLTGWDGGDAIDNPTNLLYHIMSRYSHTIAHAFFGHKHEDEFQIWYEMSNGNSSSVSRKTQDARAMAFIAPSVTPLSNVNPSLRVYEVDPETYEVMDYEQYYTQLYGVDKLNGTGPSWNLLYTARDAYANFSASQAKGTYAAPVQLDDGVWPKGAPLNASFWAALTDEMEARPELIEMHQLYQGRNSPRSPACDTEECQKAKLCYMRSASSNLGRHCPPGFGSVQSF</sequence>
<keyword evidence="9" id="KW-1185">Reference proteome</keyword>
<evidence type="ECO:0000259" key="7">
    <source>
        <dbReference type="Pfam" id="PF00149"/>
    </source>
</evidence>
<dbReference type="KEGG" id="mgl:MGL_1575"/>
<protein>
    <recommendedName>
        <fullName evidence="3">Sphingomyelin phosphodiesterase</fullName>
    </recommendedName>
</protein>
<dbReference type="SUPFAM" id="SSF56300">
    <property type="entry name" value="Metallo-dependent phosphatases"/>
    <property type="match status" value="1"/>
</dbReference>
<keyword evidence="4" id="KW-0862">Zinc</keyword>
<evidence type="ECO:0000256" key="4">
    <source>
        <dbReference type="PIRSR" id="PIRSR000948-1"/>
    </source>
</evidence>
<dbReference type="AlphaFoldDB" id="A8PY22"/>
<name>A8PY22_MALGO</name>
<organism evidence="8 9">
    <name type="scientific">Malassezia globosa (strain ATCC MYA-4612 / CBS 7966)</name>
    <name type="common">Dandruff-associated fungus</name>
    <dbReference type="NCBI Taxonomy" id="425265"/>
    <lineage>
        <taxon>Eukaryota</taxon>
        <taxon>Fungi</taxon>
        <taxon>Dikarya</taxon>
        <taxon>Basidiomycota</taxon>
        <taxon>Ustilaginomycotina</taxon>
        <taxon>Malasseziomycetes</taxon>
        <taxon>Malasseziales</taxon>
        <taxon>Malasseziaceae</taxon>
        <taxon>Malassezia</taxon>
    </lineage>
</organism>
<feature type="binding site" evidence="4">
    <location>
        <position position="273"/>
    </location>
    <ligand>
        <name>Zn(2+)</name>
        <dbReference type="ChEBI" id="CHEBI:29105"/>
        <label>1</label>
    </ligand>
</feature>
<keyword evidence="4" id="KW-0479">Metal-binding</keyword>
<dbReference type="EMBL" id="AAYY01000004">
    <property type="protein sequence ID" value="EDP44178.1"/>
    <property type="molecule type" value="Genomic_DNA"/>
</dbReference>
<dbReference type="PANTHER" id="PTHR10340:SF27">
    <property type="entry name" value="ACL091CP"/>
    <property type="match status" value="1"/>
</dbReference>
<feature type="disulfide bond" evidence="5">
    <location>
        <begin position="708"/>
        <end position="713"/>
    </location>
</feature>
<keyword evidence="5" id="KW-1015">Disulfide bond</keyword>
<dbReference type="GO" id="GO:0046872">
    <property type="term" value="F:metal ion binding"/>
    <property type="evidence" value="ECO:0007669"/>
    <property type="project" value="UniProtKB-KW"/>
</dbReference>
<dbReference type="GeneID" id="5855699"/>
<comment type="function">
    <text evidence="3">Converts sphingomyelin to ceramide.</text>
</comment>
<evidence type="ECO:0000256" key="1">
    <source>
        <dbReference type="ARBA" id="ARBA00022801"/>
    </source>
</evidence>
<evidence type="ECO:0000256" key="2">
    <source>
        <dbReference type="ARBA" id="ARBA00023180"/>
    </source>
</evidence>
<proteinExistence type="inferred from homology"/>
<dbReference type="PANTHER" id="PTHR10340">
    <property type="entry name" value="SPHINGOMYELIN PHOSPHODIESTERASE"/>
    <property type="match status" value="1"/>
</dbReference>
<comment type="caution">
    <text evidence="8">The sequence shown here is derived from an EMBL/GenBank/DDBJ whole genome shotgun (WGS) entry which is preliminary data.</text>
</comment>
<evidence type="ECO:0000313" key="8">
    <source>
        <dbReference type="EMBL" id="EDP44178.1"/>
    </source>
</evidence>
<dbReference type="OrthoDB" id="282973at2759"/>
<feature type="disulfide bond" evidence="5">
    <location>
        <begin position="139"/>
        <end position="213"/>
    </location>
</feature>
<dbReference type="InterPro" id="IPR041805">
    <property type="entry name" value="ASMase/PPN1_MPP"/>
</dbReference>
<dbReference type="GO" id="GO:0005615">
    <property type="term" value="C:extracellular space"/>
    <property type="evidence" value="ECO:0007669"/>
    <property type="project" value="TreeGrafter"/>
</dbReference>
<dbReference type="InParanoid" id="A8PY22"/>
<dbReference type="Proteomes" id="UP000008837">
    <property type="component" value="Unassembled WGS sequence"/>
</dbReference>
<feature type="chain" id="PRO_5002728007" description="Sphingomyelin phosphodiesterase" evidence="6">
    <location>
        <begin position="24"/>
        <end position="742"/>
    </location>
</feature>
<feature type="binding site" evidence="4">
    <location>
        <position position="271"/>
    </location>
    <ligand>
        <name>Zn(2+)</name>
        <dbReference type="ChEBI" id="CHEBI:29105"/>
        <label>1</label>
    </ligand>
</feature>
<feature type="binding site" evidence="4">
    <location>
        <position position="401"/>
    </location>
    <ligand>
        <name>Zn(2+)</name>
        <dbReference type="ChEBI" id="CHEBI:29105"/>
        <label>2</label>
    </ligand>
</feature>
<dbReference type="Pfam" id="PF00149">
    <property type="entry name" value="Metallophos"/>
    <property type="match status" value="1"/>
</dbReference>
<dbReference type="GO" id="GO:0006685">
    <property type="term" value="P:sphingomyelin catabolic process"/>
    <property type="evidence" value="ECO:0007669"/>
    <property type="project" value="UniProtKB-UniRule"/>
</dbReference>
<evidence type="ECO:0000256" key="6">
    <source>
        <dbReference type="SAM" id="SignalP"/>
    </source>
</evidence>
<dbReference type="InterPro" id="IPR004843">
    <property type="entry name" value="Calcineurin-like_PHP"/>
</dbReference>
<feature type="binding site" evidence="4">
    <location>
        <position position="360"/>
    </location>
    <ligand>
        <name>Zn(2+)</name>
        <dbReference type="ChEBI" id="CHEBI:29105"/>
        <label>2</label>
    </ligand>
</feature>
<dbReference type="CDD" id="cd00842">
    <property type="entry name" value="MPP_ASMase"/>
    <property type="match status" value="1"/>
</dbReference>
<dbReference type="OMA" id="SEANCTT"/>
<feature type="domain" description="Calcineurin-like phosphoesterase" evidence="7">
    <location>
        <begin position="349"/>
        <end position="554"/>
    </location>
</feature>
<feature type="binding site" evidence="4">
    <location>
        <position position="551"/>
    </location>
    <ligand>
        <name>Zn(2+)</name>
        <dbReference type="ChEBI" id="CHEBI:29105"/>
        <label>2</label>
    </ligand>
</feature>
<evidence type="ECO:0000256" key="3">
    <source>
        <dbReference type="PIRNR" id="PIRNR000948"/>
    </source>
</evidence>
<evidence type="ECO:0000256" key="5">
    <source>
        <dbReference type="PIRSR" id="PIRSR000948-2"/>
    </source>
</evidence>
<comment type="similarity">
    <text evidence="3">Belongs to the acid sphingomyelinase family.</text>
</comment>
<dbReference type="InterPro" id="IPR029052">
    <property type="entry name" value="Metallo-depent_PP-like"/>
</dbReference>
<dbReference type="InterPro" id="IPR011160">
    <property type="entry name" value="Sphingomy_PDE"/>
</dbReference>
<dbReference type="VEuPathDB" id="FungiDB:MGL_1575"/>